<dbReference type="STRING" id="1548.CSCA_2785"/>
<keyword evidence="7 11" id="KW-0862">Zinc</keyword>
<evidence type="ECO:0000256" key="8">
    <source>
        <dbReference type="ARBA" id="ARBA00022989"/>
    </source>
</evidence>
<dbReference type="GO" id="GO:0004222">
    <property type="term" value="F:metalloendopeptidase activity"/>
    <property type="evidence" value="ECO:0007669"/>
    <property type="project" value="InterPro"/>
</dbReference>
<name>A0A0E3JP18_CLOSL</name>
<dbReference type="KEGG" id="csq:CSCA_2785"/>
<evidence type="ECO:0000256" key="4">
    <source>
        <dbReference type="ARBA" id="ARBA00022670"/>
    </source>
</evidence>
<comment type="subcellular location">
    <subcellularLocation>
        <location evidence="2">Membrane</location>
        <topology evidence="2">Multi-pass membrane protein</topology>
    </subcellularLocation>
</comment>
<evidence type="ECO:0000256" key="10">
    <source>
        <dbReference type="ARBA" id="ARBA00023136"/>
    </source>
</evidence>
<dbReference type="RefSeq" id="WP_029161502.1">
    <property type="nucleotide sequence ID" value="NZ_CP009933.1"/>
</dbReference>
<dbReference type="InterPro" id="IPR036034">
    <property type="entry name" value="PDZ_sf"/>
</dbReference>
<dbReference type="CDD" id="cd23081">
    <property type="entry name" value="cpPDZ_EcRseP-like"/>
    <property type="match status" value="1"/>
</dbReference>
<protein>
    <recommendedName>
        <fullName evidence="11">Zinc metalloprotease</fullName>
        <ecNumber evidence="11">3.4.24.-</ecNumber>
    </recommendedName>
</protein>
<proteinExistence type="inferred from homology"/>
<feature type="transmembrane region" description="Helical" evidence="11">
    <location>
        <begin position="247"/>
        <end position="269"/>
    </location>
</feature>
<dbReference type="Pfam" id="PF02163">
    <property type="entry name" value="Peptidase_M50"/>
    <property type="match status" value="1"/>
</dbReference>
<keyword evidence="6 11" id="KW-0378">Hydrolase</keyword>
<dbReference type="PROSITE" id="PS50106">
    <property type="entry name" value="PDZ"/>
    <property type="match status" value="1"/>
</dbReference>
<dbReference type="Gene3D" id="2.30.42.10">
    <property type="match status" value="1"/>
</dbReference>
<dbReference type="InterPro" id="IPR041489">
    <property type="entry name" value="PDZ_6"/>
</dbReference>
<keyword evidence="4 13" id="KW-0645">Protease</keyword>
<dbReference type="AlphaFoldDB" id="A0A0E3JP18"/>
<dbReference type="EMBL" id="CP009933">
    <property type="protein sequence ID" value="AKA69910.1"/>
    <property type="molecule type" value="Genomic_DNA"/>
</dbReference>
<keyword evidence="5 11" id="KW-0812">Transmembrane</keyword>
<evidence type="ECO:0000256" key="9">
    <source>
        <dbReference type="ARBA" id="ARBA00023049"/>
    </source>
</evidence>
<evidence type="ECO:0000256" key="3">
    <source>
        <dbReference type="ARBA" id="ARBA00007931"/>
    </source>
</evidence>
<organism evidence="13 14">
    <name type="scientific">Clostridium scatologenes</name>
    <dbReference type="NCBI Taxonomy" id="1548"/>
    <lineage>
        <taxon>Bacteria</taxon>
        <taxon>Bacillati</taxon>
        <taxon>Bacillota</taxon>
        <taxon>Clostridia</taxon>
        <taxon>Eubacteriales</taxon>
        <taxon>Clostridiaceae</taxon>
        <taxon>Clostridium</taxon>
    </lineage>
</organism>
<dbReference type="SUPFAM" id="SSF50156">
    <property type="entry name" value="PDZ domain-like"/>
    <property type="match status" value="1"/>
</dbReference>
<accession>A0A0E3JP18</accession>
<dbReference type="CDD" id="cd06163">
    <property type="entry name" value="S2P-M50_PDZ_RseP-like"/>
    <property type="match status" value="1"/>
</dbReference>
<gene>
    <name evidence="13" type="ORF">CSCA_2785</name>
</gene>
<evidence type="ECO:0000313" key="14">
    <source>
        <dbReference type="Proteomes" id="UP000033115"/>
    </source>
</evidence>
<keyword evidence="8 11" id="KW-1133">Transmembrane helix</keyword>
<dbReference type="InterPro" id="IPR004387">
    <property type="entry name" value="Pept_M50_Zn"/>
</dbReference>
<feature type="transmembrane region" description="Helical" evidence="11">
    <location>
        <begin position="90"/>
        <end position="112"/>
    </location>
</feature>
<reference evidence="13 14" key="1">
    <citation type="journal article" date="2015" name="J. Biotechnol.">
        <title>Complete genome sequence of a malodorant-producing acetogen, Clostridium scatologenes ATCC 25775(T).</title>
        <authorList>
            <person name="Zhu Z."/>
            <person name="Guo T."/>
            <person name="Zheng H."/>
            <person name="Song T."/>
            <person name="Ouyang P."/>
            <person name="Xie J."/>
        </authorList>
    </citation>
    <scope>NUCLEOTIDE SEQUENCE [LARGE SCALE GENOMIC DNA]</scope>
    <source>
        <strain evidence="13 14">ATCC 25775</strain>
    </source>
</reference>
<comment type="similarity">
    <text evidence="3 11">Belongs to the peptidase M50B family.</text>
</comment>
<keyword evidence="11" id="KW-0479">Metal-binding</keyword>
<sequence length="336" mass="36293">MYIIAAIITFGILILIHELGHFTLAKLNGIKVEEFAIGMGPQIFKVNGKETLYSIRILPIGGYVKMLGDEGESTDPRAFNNKSPLRKLSVVLAGPVMNFILGIVLFAIIAAGKGYLSPIVDKVVPNQPAAVMGIKSGDKIVKVNGSKILTWEDFVTGVYTSAGKPMDISYIRNGETKSVKVTPVKDPKENRFMVGVYPTAVEKPTIGQSISYGFIETNSLIKQTFSFIKSAFKGKVSKDDFGGPVTIIKLSGAAAKAGILTLAAFGAYITVQLGIFNLLPIPALDGGYIFLFLFELITGKKVDQNKVGVINYVGFALLMGLMVLVTIKDILYPIKF</sequence>
<keyword evidence="10 11" id="KW-0472">Membrane</keyword>
<comment type="cofactor">
    <cofactor evidence="1 11">
        <name>Zn(2+)</name>
        <dbReference type="ChEBI" id="CHEBI:29105"/>
    </cofactor>
</comment>
<evidence type="ECO:0000256" key="2">
    <source>
        <dbReference type="ARBA" id="ARBA00004141"/>
    </source>
</evidence>
<dbReference type="NCBIfam" id="TIGR00054">
    <property type="entry name" value="RIP metalloprotease RseP"/>
    <property type="match status" value="1"/>
</dbReference>
<dbReference type="EC" id="3.4.24.-" evidence="11"/>
<dbReference type="HOGENOM" id="CLU_025778_1_3_9"/>
<keyword evidence="14" id="KW-1185">Reference proteome</keyword>
<dbReference type="Proteomes" id="UP000033115">
    <property type="component" value="Chromosome"/>
</dbReference>
<dbReference type="Pfam" id="PF17820">
    <property type="entry name" value="PDZ_6"/>
    <property type="match status" value="1"/>
</dbReference>
<dbReference type="SMART" id="SM00228">
    <property type="entry name" value="PDZ"/>
    <property type="match status" value="1"/>
</dbReference>
<evidence type="ECO:0000256" key="11">
    <source>
        <dbReference type="RuleBase" id="RU362031"/>
    </source>
</evidence>
<keyword evidence="9 11" id="KW-0482">Metalloprotease</keyword>
<evidence type="ECO:0000313" key="13">
    <source>
        <dbReference type="EMBL" id="AKA69910.1"/>
    </source>
</evidence>
<feature type="domain" description="PDZ" evidence="12">
    <location>
        <begin position="89"/>
        <end position="148"/>
    </location>
</feature>
<dbReference type="PANTHER" id="PTHR42837">
    <property type="entry name" value="REGULATOR OF SIGMA-E PROTEASE RSEP"/>
    <property type="match status" value="1"/>
</dbReference>
<dbReference type="GO" id="GO:0046872">
    <property type="term" value="F:metal ion binding"/>
    <property type="evidence" value="ECO:0007669"/>
    <property type="project" value="UniProtKB-KW"/>
</dbReference>
<evidence type="ECO:0000259" key="12">
    <source>
        <dbReference type="PROSITE" id="PS50106"/>
    </source>
</evidence>
<dbReference type="InterPro" id="IPR001478">
    <property type="entry name" value="PDZ"/>
</dbReference>
<dbReference type="PANTHER" id="PTHR42837:SF2">
    <property type="entry name" value="MEMBRANE METALLOPROTEASE ARASP2, CHLOROPLASTIC-RELATED"/>
    <property type="match status" value="1"/>
</dbReference>
<evidence type="ECO:0000256" key="5">
    <source>
        <dbReference type="ARBA" id="ARBA00022692"/>
    </source>
</evidence>
<dbReference type="InterPro" id="IPR008915">
    <property type="entry name" value="Peptidase_M50"/>
</dbReference>
<feature type="transmembrane region" description="Helical" evidence="11">
    <location>
        <begin position="275"/>
        <end position="297"/>
    </location>
</feature>
<evidence type="ECO:0000256" key="1">
    <source>
        <dbReference type="ARBA" id="ARBA00001947"/>
    </source>
</evidence>
<dbReference type="GO" id="GO:0006508">
    <property type="term" value="P:proteolysis"/>
    <property type="evidence" value="ECO:0007669"/>
    <property type="project" value="UniProtKB-KW"/>
</dbReference>
<evidence type="ECO:0000256" key="7">
    <source>
        <dbReference type="ARBA" id="ARBA00022833"/>
    </source>
</evidence>
<dbReference type="GO" id="GO:0016020">
    <property type="term" value="C:membrane"/>
    <property type="evidence" value="ECO:0007669"/>
    <property type="project" value="UniProtKB-SubCell"/>
</dbReference>
<feature type="transmembrane region" description="Helical" evidence="11">
    <location>
        <begin position="309"/>
        <end position="327"/>
    </location>
</feature>
<evidence type="ECO:0000256" key="6">
    <source>
        <dbReference type="ARBA" id="ARBA00022801"/>
    </source>
</evidence>